<feature type="region of interest" description="Disordered" evidence="1">
    <location>
        <begin position="172"/>
        <end position="208"/>
    </location>
</feature>
<evidence type="ECO:0000259" key="3">
    <source>
        <dbReference type="Pfam" id="PF14765"/>
    </source>
</evidence>
<feature type="compositionally biased region" description="Low complexity" evidence="1">
    <location>
        <begin position="128"/>
        <end position="137"/>
    </location>
</feature>
<evidence type="ECO:0000313" key="5">
    <source>
        <dbReference type="Proteomes" id="UP000250140"/>
    </source>
</evidence>
<evidence type="ECO:0000313" key="4">
    <source>
        <dbReference type="EMBL" id="OCL15475.1"/>
    </source>
</evidence>
<dbReference type="Proteomes" id="UP000250140">
    <property type="component" value="Unassembled WGS sequence"/>
</dbReference>
<dbReference type="AlphaFoldDB" id="A0A8E2FE21"/>
<reference evidence="4 5" key="1">
    <citation type="journal article" date="2016" name="Nat. Commun.">
        <title>Ectomycorrhizal ecology is imprinted in the genome of the dominant symbiotic fungus Cenococcum geophilum.</title>
        <authorList>
            <consortium name="DOE Joint Genome Institute"/>
            <person name="Peter M."/>
            <person name="Kohler A."/>
            <person name="Ohm R.A."/>
            <person name="Kuo A."/>
            <person name="Krutzmann J."/>
            <person name="Morin E."/>
            <person name="Arend M."/>
            <person name="Barry K.W."/>
            <person name="Binder M."/>
            <person name="Choi C."/>
            <person name="Clum A."/>
            <person name="Copeland A."/>
            <person name="Grisel N."/>
            <person name="Haridas S."/>
            <person name="Kipfer T."/>
            <person name="LaButti K."/>
            <person name="Lindquist E."/>
            <person name="Lipzen A."/>
            <person name="Maire R."/>
            <person name="Meier B."/>
            <person name="Mihaltcheva S."/>
            <person name="Molinier V."/>
            <person name="Murat C."/>
            <person name="Poggeler S."/>
            <person name="Quandt C.A."/>
            <person name="Sperisen C."/>
            <person name="Tritt A."/>
            <person name="Tisserant E."/>
            <person name="Crous P.W."/>
            <person name="Henrissat B."/>
            <person name="Nehls U."/>
            <person name="Egli S."/>
            <person name="Spatafora J.W."/>
            <person name="Grigoriev I.V."/>
            <person name="Martin F.M."/>
        </authorList>
    </citation>
    <scope>NUCLEOTIDE SEQUENCE [LARGE SCALE GENOMIC DNA]</scope>
    <source>
        <strain evidence="4 5">CBS 207.34</strain>
    </source>
</reference>
<dbReference type="EMBL" id="KV748444">
    <property type="protein sequence ID" value="OCL15475.1"/>
    <property type="molecule type" value="Genomic_DNA"/>
</dbReference>
<feature type="transmembrane region" description="Helical" evidence="2">
    <location>
        <begin position="82"/>
        <end position="102"/>
    </location>
</feature>
<evidence type="ECO:0000256" key="1">
    <source>
        <dbReference type="SAM" id="MobiDB-lite"/>
    </source>
</evidence>
<dbReference type="InterPro" id="IPR049551">
    <property type="entry name" value="PKS_DH_C"/>
</dbReference>
<feature type="compositionally biased region" description="Basic and acidic residues" evidence="1">
    <location>
        <begin position="179"/>
        <end position="208"/>
    </location>
</feature>
<evidence type="ECO:0000256" key="2">
    <source>
        <dbReference type="SAM" id="Phobius"/>
    </source>
</evidence>
<dbReference type="Gene3D" id="3.10.129.110">
    <property type="entry name" value="Polyketide synthase dehydratase"/>
    <property type="match status" value="1"/>
</dbReference>
<keyword evidence="2" id="KW-1133">Transmembrane helix</keyword>
<dbReference type="OrthoDB" id="329835at2759"/>
<proteinExistence type="predicted"/>
<keyword evidence="5" id="KW-1185">Reference proteome</keyword>
<feature type="domain" description="Polyketide synthase dehydratase" evidence="3">
    <location>
        <begin position="13"/>
        <end position="75"/>
    </location>
</feature>
<feature type="region of interest" description="Disordered" evidence="1">
    <location>
        <begin position="123"/>
        <end position="149"/>
    </location>
</feature>
<dbReference type="InterPro" id="IPR042104">
    <property type="entry name" value="PKS_dehydratase_sf"/>
</dbReference>
<name>A0A8E2FE21_9PEZI</name>
<keyword evidence="2" id="KW-0812">Transmembrane</keyword>
<gene>
    <name evidence="4" type="ORF">AOQ84DRAFT_383996</name>
</gene>
<protein>
    <recommendedName>
        <fullName evidence="3">Polyketide synthase dehydratase domain-containing protein</fullName>
    </recommendedName>
</protein>
<organism evidence="4 5">
    <name type="scientific">Glonium stellatum</name>
    <dbReference type="NCBI Taxonomy" id="574774"/>
    <lineage>
        <taxon>Eukaryota</taxon>
        <taxon>Fungi</taxon>
        <taxon>Dikarya</taxon>
        <taxon>Ascomycota</taxon>
        <taxon>Pezizomycotina</taxon>
        <taxon>Dothideomycetes</taxon>
        <taxon>Pleosporomycetidae</taxon>
        <taxon>Gloniales</taxon>
        <taxon>Gloniaceae</taxon>
        <taxon>Glonium</taxon>
    </lineage>
</organism>
<dbReference type="Pfam" id="PF14765">
    <property type="entry name" value="PS-DH"/>
    <property type="match status" value="1"/>
</dbReference>
<accession>A0A8E2FE21</accession>
<sequence length="208" mass="22227">MAAAIESEQARRGVIVVPDTKSVMPCSYEYPHVIHPATLDSIFHLIFVTLFEGKPMTEAAIPVTVEKMFVATDQPAGAGTEFRLAFVLLLLLLLLLETLAFLPPSRLLDPVYLQQARHPELRVRGDEAGNQAAAQHGAQRREEEGAGGWTGERGVGGYYSFGGAGVREAAQKGAVGGREGCEEVCREGGGGREGDDGGEEDGKFEGWG</sequence>
<keyword evidence="2" id="KW-0472">Membrane</keyword>